<dbReference type="Pfam" id="PF13359">
    <property type="entry name" value="DDE_Tnp_4"/>
    <property type="match status" value="1"/>
</dbReference>
<comment type="cofactor">
    <cofactor evidence="1">
        <name>a divalent metal cation</name>
        <dbReference type="ChEBI" id="CHEBI:60240"/>
    </cofactor>
</comment>
<feature type="domain" description="DDE Tnp4" evidence="3">
    <location>
        <begin position="111"/>
        <end position="222"/>
    </location>
</feature>
<accession>A0AAV8ZI45</accession>
<evidence type="ECO:0000259" key="3">
    <source>
        <dbReference type="Pfam" id="PF13359"/>
    </source>
</evidence>
<name>A0AAV8ZI45_9CUCU</name>
<dbReference type="PANTHER" id="PTHR23080:SF144">
    <property type="entry name" value="SPINDLE AND KINETOCHORE ASSOCIATED COMPLEX SUBUNIT 3"/>
    <property type="match status" value="1"/>
</dbReference>
<gene>
    <name evidence="4" type="ORF">NQ314_005020</name>
</gene>
<dbReference type="InterPro" id="IPR027806">
    <property type="entry name" value="HARBI1_dom"/>
</dbReference>
<evidence type="ECO:0000256" key="2">
    <source>
        <dbReference type="ARBA" id="ARBA00022723"/>
    </source>
</evidence>
<dbReference type="EMBL" id="JANEYF010001401">
    <property type="protein sequence ID" value="KAJ8964270.1"/>
    <property type="molecule type" value="Genomic_DNA"/>
</dbReference>
<dbReference type="Proteomes" id="UP001162156">
    <property type="component" value="Unassembled WGS sequence"/>
</dbReference>
<sequence length="234" mass="26462">MPANEKKHFRSVGVNTRIRQTDKASSPVKLPKAKHKFTVKVISPVKSESVSSSANTNSYDSISSIEENLKVPSMGRRNSTEYLCEKKSSSIEIKKRLPIPFRVRYKNVSIIDCLEIEIEKPSNPIYQAMTWSDYKKCNTLKFLISSTPDGMITFISGAFGGRASDKEIISQSNFLNELPNACAVMADRGFKQIDYMLAKKNCFLVRPPSVEEGQILSKEKINEKNLLHWTFTLE</sequence>
<evidence type="ECO:0000313" key="4">
    <source>
        <dbReference type="EMBL" id="KAJ8964270.1"/>
    </source>
</evidence>
<evidence type="ECO:0000256" key="1">
    <source>
        <dbReference type="ARBA" id="ARBA00001968"/>
    </source>
</evidence>
<comment type="caution">
    <text evidence="4">The sequence shown here is derived from an EMBL/GenBank/DDBJ whole genome shotgun (WGS) entry which is preliminary data.</text>
</comment>
<keyword evidence="5" id="KW-1185">Reference proteome</keyword>
<proteinExistence type="predicted"/>
<keyword evidence="2" id="KW-0479">Metal-binding</keyword>
<reference evidence="4" key="1">
    <citation type="journal article" date="2023" name="Insect Mol. Biol.">
        <title>Genome sequencing provides insights into the evolution of gene families encoding plant cell wall-degrading enzymes in longhorned beetles.</title>
        <authorList>
            <person name="Shin N.R."/>
            <person name="Okamura Y."/>
            <person name="Kirsch R."/>
            <person name="Pauchet Y."/>
        </authorList>
    </citation>
    <scope>NUCLEOTIDE SEQUENCE</scope>
    <source>
        <strain evidence="4">RBIC_L_NR</strain>
    </source>
</reference>
<dbReference type="PANTHER" id="PTHR23080">
    <property type="entry name" value="THAP DOMAIN PROTEIN"/>
    <property type="match status" value="1"/>
</dbReference>
<protein>
    <recommendedName>
        <fullName evidence="3">DDE Tnp4 domain-containing protein</fullName>
    </recommendedName>
</protein>
<evidence type="ECO:0000313" key="5">
    <source>
        <dbReference type="Proteomes" id="UP001162156"/>
    </source>
</evidence>
<dbReference type="GO" id="GO:0046872">
    <property type="term" value="F:metal ion binding"/>
    <property type="evidence" value="ECO:0007669"/>
    <property type="project" value="UniProtKB-KW"/>
</dbReference>
<organism evidence="4 5">
    <name type="scientific">Rhamnusium bicolor</name>
    <dbReference type="NCBI Taxonomy" id="1586634"/>
    <lineage>
        <taxon>Eukaryota</taxon>
        <taxon>Metazoa</taxon>
        <taxon>Ecdysozoa</taxon>
        <taxon>Arthropoda</taxon>
        <taxon>Hexapoda</taxon>
        <taxon>Insecta</taxon>
        <taxon>Pterygota</taxon>
        <taxon>Neoptera</taxon>
        <taxon>Endopterygota</taxon>
        <taxon>Coleoptera</taxon>
        <taxon>Polyphaga</taxon>
        <taxon>Cucujiformia</taxon>
        <taxon>Chrysomeloidea</taxon>
        <taxon>Cerambycidae</taxon>
        <taxon>Lepturinae</taxon>
        <taxon>Rhagiini</taxon>
        <taxon>Rhamnusium</taxon>
    </lineage>
</organism>
<dbReference type="AlphaFoldDB" id="A0AAV8ZI45"/>